<keyword evidence="1" id="KW-0472">Membrane</keyword>
<evidence type="ECO:0000313" key="2">
    <source>
        <dbReference type="EMBL" id="MBX56788.1"/>
    </source>
</evidence>
<protein>
    <submittedName>
        <fullName evidence="2">Uncharacterized protein</fullName>
    </submittedName>
</protein>
<accession>A0A2P2PPU8</accession>
<feature type="transmembrane region" description="Helical" evidence="1">
    <location>
        <begin position="12"/>
        <end position="38"/>
    </location>
</feature>
<reference evidence="2" key="1">
    <citation type="submission" date="2018-02" db="EMBL/GenBank/DDBJ databases">
        <title>Rhizophora mucronata_Transcriptome.</title>
        <authorList>
            <person name="Meera S.P."/>
            <person name="Sreeshan A."/>
            <person name="Augustine A."/>
        </authorList>
    </citation>
    <scope>NUCLEOTIDE SEQUENCE</scope>
    <source>
        <tissue evidence="2">Leaf</tissue>
    </source>
</reference>
<evidence type="ECO:0000256" key="1">
    <source>
        <dbReference type="SAM" id="Phobius"/>
    </source>
</evidence>
<organism evidence="2">
    <name type="scientific">Rhizophora mucronata</name>
    <name type="common">Asiatic mangrove</name>
    <dbReference type="NCBI Taxonomy" id="61149"/>
    <lineage>
        <taxon>Eukaryota</taxon>
        <taxon>Viridiplantae</taxon>
        <taxon>Streptophyta</taxon>
        <taxon>Embryophyta</taxon>
        <taxon>Tracheophyta</taxon>
        <taxon>Spermatophyta</taxon>
        <taxon>Magnoliopsida</taxon>
        <taxon>eudicotyledons</taxon>
        <taxon>Gunneridae</taxon>
        <taxon>Pentapetalae</taxon>
        <taxon>rosids</taxon>
        <taxon>fabids</taxon>
        <taxon>Malpighiales</taxon>
        <taxon>Rhizophoraceae</taxon>
        <taxon>Rhizophora</taxon>
    </lineage>
</organism>
<name>A0A2P2PPU8_RHIMU</name>
<sequence length="39" mass="4593">MSSPPPPICYFIAFRMSYLICRKMTIFPCLFLNIIFCLT</sequence>
<dbReference type="AlphaFoldDB" id="A0A2P2PPU8"/>
<proteinExistence type="predicted"/>
<keyword evidence="1" id="KW-0812">Transmembrane</keyword>
<keyword evidence="1" id="KW-1133">Transmembrane helix</keyword>
<dbReference type="EMBL" id="GGEC01076304">
    <property type="protein sequence ID" value="MBX56788.1"/>
    <property type="molecule type" value="Transcribed_RNA"/>
</dbReference>